<accession>A0A4P6MPH5</accession>
<evidence type="ECO:0000256" key="2">
    <source>
        <dbReference type="ARBA" id="ARBA00022801"/>
    </source>
</evidence>
<reference evidence="4 5" key="1">
    <citation type="submission" date="2019-01" db="EMBL/GenBank/DDBJ databases">
        <title>Complete sequence and annotation of the Mycoplasma phocirhinis strain 852T genome.</title>
        <authorList>
            <person name="Frasca S.Jr."/>
            <person name="Kutish G.F."/>
            <person name="Castellanos Gell J."/>
            <person name="Michaels D.L."/>
            <person name="Brown D.R."/>
        </authorList>
    </citation>
    <scope>NUCLEOTIDE SEQUENCE [LARGE SCALE GENOMIC DNA]</scope>
    <source>
        <strain evidence="4 5">852</strain>
    </source>
</reference>
<keyword evidence="1" id="KW-0540">Nuclease</keyword>
<dbReference type="Pfam" id="PF04231">
    <property type="entry name" value="Endonuclease_1"/>
    <property type="match status" value="1"/>
</dbReference>
<organism evidence="4 5">
    <name type="scientific">Mycoplasmopsis phocirhinis</name>
    <dbReference type="NCBI Taxonomy" id="142650"/>
    <lineage>
        <taxon>Bacteria</taxon>
        <taxon>Bacillati</taxon>
        <taxon>Mycoplasmatota</taxon>
        <taxon>Mycoplasmoidales</taxon>
        <taxon>Metamycoplasmataceae</taxon>
        <taxon>Mycoplasmopsis</taxon>
    </lineage>
</organism>
<dbReference type="InterPro" id="IPR007346">
    <property type="entry name" value="Endonuclease-I"/>
</dbReference>
<evidence type="ECO:0000256" key="1">
    <source>
        <dbReference type="ARBA" id="ARBA00022722"/>
    </source>
</evidence>
<protein>
    <submittedName>
        <fullName evidence="4">Uncharacterized protein</fullName>
    </submittedName>
</protein>
<dbReference type="GO" id="GO:0004518">
    <property type="term" value="F:nuclease activity"/>
    <property type="evidence" value="ECO:0007669"/>
    <property type="project" value="UniProtKB-KW"/>
</dbReference>
<dbReference type="PANTHER" id="PTHR33607:SF2">
    <property type="entry name" value="ENDONUCLEASE-1"/>
    <property type="match status" value="1"/>
</dbReference>
<dbReference type="OrthoDB" id="9801679at2"/>
<dbReference type="Proteomes" id="UP000289326">
    <property type="component" value="Chromosome"/>
</dbReference>
<dbReference type="EMBL" id="CP034841">
    <property type="protein sequence ID" value="QBF34636.1"/>
    <property type="molecule type" value="Genomic_DNA"/>
</dbReference>
<gene>
    <name evidence="4" type="ORF">EG856_01725</name>
</gene>
<keyword evidence="5" id="KW-1185">Reference proteome</keyword>
<feature type="compositionally biased region" description="Low complexity" evidence="3">
    <location>
        <begin position="58"/>
        <end position="67"/>
    </location>
</feature>
<dbReference type="InterPro" id="IPR044925">
    <property type="entry name" value="His-Me_finger_sf"/>
</dbReference>
<dbReference type="PANTHER" id="PTHR33607">
    <property type="entry name" value="ENDONUCLEASE-1"/>
    <property type="match status" value="1"/>
</dbReference>
<dbReference type="GO" id="GO:0016787">
    <property type="term" value="F:hydrolase activity"/>
    <property type="evidence" value="ECO:0007669"/>
    <property type="project" value="UniProtKB-KW"/>
</dbReference>
<keyword evidence="2" id="KW-0378">Hydrolase</keyword>
<dbReference type="KEGG" id="mphi:EG856_01725"/>
<evidence type="ECO:0000313" key="5">
    <source>
        <dbReference type="Proteomes" id="UP000289326"/>
    </source>
</evidence>
<name>A0A4P6MPH5_9BACT</name>
<dbReference type="SUPFAM" id="SSF54060">
    <property type="entry name" value="His-Me finger endonucleases"/>
    <property type="match status" value="1"/>
</dbReference>
<dbReference type="AlphaFoldDB" id="A0A4P6MPH5"/>
<evidence type="ECO:0000256" key="3">
    <source>
        <dbReference type="SAM" id="MobiDB-lite"/>
    </source>
</evidence>
<proteinExistence type="predicted"/>
<evidence type="ECO:0000313" key="4">
    <source>
        <dbReference type="EMBL" id="QBF34636.1"/>
    </source>
</evidence>
<feature type="region of interest" description="Disordered" evidence="3">
    <location>
        <begin position="213"/>
        <end position="242"/>
    </location>
</feature>
<sequence length="539" mass="61876">MQFLYNIVKIKQNNFNKFRDKRQMKKYLILPLSSVLTTLPLVAAACNKETQKNEQKQQHNTKTTQQPQKDKTPDEKQLFNQDSSFAKWTLSLDNALKISPQVDENIINLIANKKLFYSFSKNAIIVANTRPKNKNEWANAPKVFEFKNAVPKYYNIAYADLNQGDKNNDEIKYEITDNELILSYKSSKYSKDSDSLISAQIYQTKFTRSNSKLGIDDNTTKQNDFETSNTIEQPKTNSTNQSSLITTNKITNGVYENLVAPSLKKAKGIKYVQNDFYASLEGKSGTELINALIKLQKQHRDSTGSYNDLYTTYEDAFTDKYYEKDGSLLDIYGENPHSNDPFVYTFNNKSGSGQEGKGWNREHLIAQSWFAKADPMRNDAHHVWPTDATVNQRHGNLPYGEVNKTTFTSKNGTKVGIGVEDNQPVTEVINEFKGDVARAFLYFTLTYKDKNLTSNNVANRFFDSQNNNSIKKPFLDTMLKWAQNDPITQFDLDRNNAIYQHQQNRNPFSDYPELIDVVFNANTEYVFHNQGFATELIFN</sequence>
<feature type="compositionally biased region" description="Polar residues" evidence="3">
    <location>
        <begin position="220"/>
        <end position="242"/>
    </location>
</feature>
<feature type="region of interest" description="Disordered" evidence="3">
    <location>
        <begin position="50"/>
        <end position="76"/>
    </location>
</feature>